<accession>A0A1G7L3A2</accession>
<keyword evidence="2" id="KW-1185">Reference proteome</keyword>
<dbReference type="RefSeq" id="WP_092153220.1">
    <property type="nucleotide sequence ID" value="NZ_FNBX01000005.1"/>
</dbReference>
<dbReference type="AlphaFoldDB" id="A0A1G7L3A2"/>
<evidence type="ECO:0000313" key="2">
    <source>
        <dbReference type="Proteomes" id="UP000199355"/>
    </source>
</evidence>
<name>A0A1G7L3A2_9BACT</name>
<dbReference type="Gene3D" id="3.40.630.30">
    <property type="match status" value="1"/>
</dbReference>
<dbReference type="OrthoDB" id="9806005at2"/>
<protein>
    <recommendedName>
        <fullName evidence="3">N-acetyltransferase</fullName>
    </recommendedName>
</protein>
<dbReference type="InterPro" id="IPR039968">
    <property type="entry name" value="BcerS-like"/>
</dbReference>
<gene>
    <name evidence="1" type="ORF">SAMN05192586_105105</name>
</gene>
<dbReference type="EMBL" id="FNBX01000005">
    <property type="protein sequence ID" value="SDF43933.1"/>
    <property type="molecule type" value="Genomic_DNA"/>
</dbReference>
<dbReference type="PANTHER" id="PTHR41368:SF1">
    <property type="entry name" value="PROTEIN YGHO"/>
    <property type="match status" value="1"/>
</dbReference>
<proteinExistence type="predicted"/>
<dbReference type="PANTHER" id="PTHR41368">
    <property type="entry name" value="PROTEIN YGHO"/>
    <property type="match status" value="1"/>
</dbReference>
<dbReference type="Proteomes" id="UP000199355">
    <property type="component" value="Unassembled WGS sequence"/>
</dbReference>
<organism evidence="1 2">
    <name type="scientific">Desulfovibrio legallii</name>
    <dbReference type="NCBI Taxonomy" id="571438"/>
    <lineage>
        <taxon>Bacteria</taxon>
        <taxon>Pseudomonadati</taxon>
        <taxon>Thermodesulfobacteriota</taxon>
        <taxon>Desulfovibrionia</taxon>
        <taxon>Desulfovibrionales</taxon>
        <taxon>Desulfovibrionaceae</taxon>
        <taxon>Desulfovibrio</taxon>
    </lineage>
</organism>
<dbReference type="STRING" id="571438.SAMN05192586_105105"/>
<sequence length="386" mass="44040">MGLCIAPVRSGGELATFVDLPFGLYAPESPWTPPLKSQDSRLLTPGRHPFWETARRELFLALRDGVPVGRIAAIVDEKYNSYAQERCGAFGFFECAEDREAAHALLDAARGWLAHEGMDFMRGPLNPSTNYTCGLLVDGFELAPTIMMPWNPPYYAEFLESWRLRKEQDLFAYLIERSRMTPPEWLSAEVARLKAEARFTCRTSSKATLKDDIRAMLEIYRISWAKNWGFAPLSEGEAQEHVKELSGILDPEFFALFFHQDEPAAGMVALPDMNPLLKRLNGGLGPLAPWHWWRSRAAIRSGYRIILFGIKEEFRLLGLPLLLLDYMLETARRKPEFQWVEGSWVLEDNVAVDELIEDFSGRITKRYRIYRREITAEAPDDAEAAS</sequence>
<dbReference type="InterPro" id="IPR016181">
    <property type="entry name" value="Acyl_CoA_acyltransferase"/>
</dbReference>
<evidence type="ECO:0000313" key="1">
    <source>
        <dbReference type="EMBL" id="SDF43933.1"/>
    </source>
</evidence>
<reference evidence="2" key="1">
    <citation type="submission" date="2016-10" db="EMBL/GenBank/DDBJ databases">
        <authorList>
            <person name="Varghese N."/>
            <person name="Submissions S."/>
        </authorList>
    </citation>
    <scope>NUCLEOTIDE SEQUENCE [LARGE SCALE GENOMIC DNA]</scope>
    <source>
        <strain evidence="2">KHC7</strain>
    </source>
</reference>
<dbReference type="SUPFAM" id="SSF55729">
    <property type="entry name" value="Acyl-CoA N-acyltransferases (Nat)"/>
    <property type="match status" value="1"/>
</dbReference>
<evidence type="ECO:0008006" key="3">
    <source>
        <dbReference type="Google" id="ProtNLM"/>
    </source>
</evidence>